<feature type="transmembrane region" description="Helical" evidence="1">
    <location>
        <begin position="64"/>
        <end position="83"/>
    </location>
</feature>
<keyword evidence="3" id="KW-1185">Reference proteome</keyword>
<feature type="transmembrane region" description="Helical" evidence="1">
    <location>
        <begin position="40"/>
        <end position="58"/>
    </location>
</feature>
<evidence type="ECO:0000313" key="2">
    <source>
        <dbReference type="EMBL" id="EFH87228.1"/>
    </source>
</evidence>
<dbReference type="STRING" id="485913.Krac_8557"/>
<evidence type="ECO:0000256" key="1">
    <source>
        <dbReference type="SAM" id="Phobius"/>
    </source>
</evidence>
<dbReference type="OrthoDB" id="9857826at2"/>
<dbReference type="EMBL" id="ADVG01000002">
    <property type="protein sequence ID" value="EFH87228.1"/>
    <property type="molecule type" value="Genomic_DNA"/>
</dbReference>
<reference evidence="2 3" key="1">
    <citation type="journal article" date="2011" name="Stand. Genomic Sci.">
        <title>Non-contiguous finished genome sequence and contextual data of the filamentous soil bacterium Ktedonobacter racemifer type strain (SOSP1-21).</title>
        <authorList>
            <person name="Chang Y.J."/>
            <person name="Land M."/>
            <person name="Hauser L."/>
            <person name="Chertkov O."/>
            <person name="Del Rio T.G."/>
            <person name="Nolan M."/>
            <person name="Copeland A."/>
            <person name="Tice H."/>
            <person name="Cheng J.F."/>
            <person name="Lucas S."/>
            <person name="Han C."/>
            <person name="Goodwin L."/>
            <person name="Pitluck S."/>
            <person name="Ivanova N."/>
            <person name="Ovchinikova G."/>
            <person name="Pati A."/>
            <person name="Chen A."/>
            <person name="Palaniappan K."/>
            <person name="Mavromatis K."/>
            <person name="Liolios K."/>
            <person name="Brettin T."/>
            <person name="Fiebig A."/>
            <person name="Rohde M."/>
            <person name="Abt B."/>
            <person name="Goker M."/>
            <person name="Detter J.C."/>
            <person name="Woyke T."/>
            <person name="Bristow J."/>
            <person name="Eisen J.A."/>
            <person name="Markowitz V."/>
            <person name="Hugenholtz P."/>
            <person name="Kyrpides N.C."/>
            <person name="Klenk H.P."/>
            <person name="Lapidus A."/>
        </authorList>
    </citation>
    <scope>NUCLEOTIDE SEQUENCE [LARGE SCALE GENOMIC DNA]</scope>
    <source>
        <strain evidence="3">DSM 44963</strain>
    </source>
</reference>
<feature type="transmembrane region" description="Helical" evidence="1">
    <location>
        <begin position="141"/>
        <end position="159"/>
    </location>
</feature>
<dbReference type="AlphaFoldDB" id="D6TN78"/>
<accession>D6TN78</accession>
<keyword evidence="1" id="KW-0472">Membrane</keyword>
<comment type="caution">
    <text evidence="2">The sequence shown here is derived from an EMBL/GenBank/DDBJ whole genome shotgun (WGS) entry which is preliminary data.</text>
</comment>
<organism evidence="2 3">
    <name type="scientific">Ktedonobacter racemifer DSM 44963</name>
    <dbReference type="NCBI Taxonomy" id="485913"/>
    <lineage>
        <taxon>Bacteria</taxon>
        <taxon>Bacillati</taxon>
        <taxon>Chloroflexota</taxon>
        <taxon>Ktedonobacteria</taxon>
        <taxon>Ktedonobacterales</taxon>
        <taxon>Ktedonobacteraceae</taxon>
        <taxon>Ktedonobacter</taxon>
    </lineage>
</organism>
<dbReference type="InParanoid" id="D6TN78"/>
<protein>
    <submittedName>
        <fullName evidence="2">Uncharacterized protein</fullName>
    </submittedName>
</protein>
<keyword evidence="1" id="KW-1133">Transmembrane helix</keyword>
<proteinExistence type="predicted"/>
<gene>
    <name evidence="2" type="ORF">Krac_8557</name>
</gene>
<feature type="transmembrane region" description="Helical" evidence="1">
    <location>
        <begin position="115"/>
        <end position="136"/>
    </location>
</feature>
<evidence type="ECO:0000313" key="3">
    <source>
        <dbReference type="Proteomes" id="UP000004508"/>
    </source>
</evidence>
<keyword evidence="1" id="KW-0812">Transmembrane</keyword>
<name>D6TN78_KTERA</name>
<dbReference type="RefSeq" id="WP_007912185.1">
    <property type="nucleotide sequence ID" value="NZ_ADVG01000002.1"/>
</dbReference>
<feature type="transmembrane region" description="Helical" evidence="1">
    <location>
        <begin position="90"/>
        <end position="109"/>
    </location>
</feature>
<sequence length="185" mass="20257">MEQERTKPQGSWWLRLTAPSGTANYGQANNRAEREYLRRAGLTSVIAPFIFIAPLLLVQQAADYGTIIATASLMFLVVLALIFNRNGKQVTAALLLVLAMDGAIEGALLSAGTLASGWLLTFDLFAIPLVAVAVLLSRRYLWFFAVLHIAFILGDFYLMPHAKDLNDLVALWHGSAIAFARPIIV</sequence>
<dbReference type="Proteomes" id="UP000004508">
    <property type="component" value="Unassembled WGS sequence"/>
</dbReference>